<protein>
    <submittedName>
        <fullName evidence="1">14881_t:CDS:1</fullName>
    </submittedName>
</protein>
<feature type="non-terminal residue" evidence="1">
    <location>
        <position position="1"/>
    </location>
</feature>
<name>A0ACA9R026_9GLOM</name>
<evidence type="ECO:0000313" key="2">
    <source>
        <dbReference type="Proteomes" id="UP000789366"/>
    </source>
</evidence>
<keyword evidence="2" id="KW-1185">Reference proteome</keyword>
<dbReference type="Proteomes" id="UP000789366">
    <property type="component" value="Unassembled WGS sequence"/>
</dbReference>
<sequence length="124" mass="14195">DKDSIKEIVYVLQYIKLPTVHIFCNQYKHQESSKVEEIAYLSIDLPSIRTPTVIIKRKKEDSILTNKIKNPVSSVVLGSKVLLTSSLYKKNLIFEIIDLYIGSEVKKAEQEPSKQMINKNGLED</sequence>
<organism evidence="1 2">
    <name type="scientific">Cetraspora pellucida</name>
    <dbReference type="NCBI Taxonomy" id="1433469"/>
    <lineage>
        <taxon>Eukaryota</taxon>
        <taxon>Fungi</taxon>
        <taxon>Fungi incertae sedis</taxon>
        <taxon>Mucoromycota</taxon>
        <taxon>Glomeromycotina</taxon>
        <taxon>Glomeromycetes</taxon>
        <taxon>Diversisporales</taxon>
        <taxon>Gigasporaceae</taxon>
        <taxon>Cetraspora</taxon>
    </lineage>
</organism>
<gene>
    <name evidence="1" type="ORF">SPELUC_LOCUS15783</name>
</gene>
<accession>A0ACA9R026</accession>
<proteinExistence type="predicted"/>
<reference evidence="1" key="1">
    <citation type="submission" date="2021-06" db="EMBL/GenBank/DDBJ databases">
        <authorList>
            <person name="Kallberg Y."/>
            <person name="Tangrot J."/>
            <person name="Rosling A."/>
        </authorList>
    </citation>
    <scope>NUCLEOTIDE SEQUENCE</scope>
    <source>
        <strain evidence="1">28 12/20/2015</strain>
    </source>
</reference>
<evidence type="ECO:0000313" key="1">
    <source>
        <dbReference type="EMBL" id="CAG8771114.1"/>
    </source>
</evidence>
<feature type="non-terminal residue" evidence="1">
    <location>
        <position position="124"/>
    </location>
</feature>
<dbReference type="EMBL" id="CAJVPW010054099">
    <property type="protein sequence ID" value="CAG8771114.1"/>
    <property type="molecule type" value="Genomic_DNA"/>
</dbReference>
<comment type="caution">
    <text evidence="1">The sequence shown here is derived from an EMBL/GenBank/DDBJ whole genome shotgun (WGS) entry which is preliminary data.</text>
</comment>